<dbReference type="SMART" id="SM00922">
    <property type="entry name" value="MR_MLE"/>
    <property type="match status" value="1"/>
</dbReference>
<dbReference type="SUPFAM" id="SSF51604">
    <property type="entry name" value="Enolase C-terminal domain-like"/>
    <property type="match status" value="1"/>
</dbReference>
<dbReference type="InterPro" id="IPR034593">
    <property type="entry name" value="DgoD-like"/>
</dbReference>
<evidence type="ECO:0000259" key="2">
    <source>
        <dbReference type="SMART" id="SM00922"/>
    </source>
</evidence>
<dbReference type="InterPro" id="IPR013341">
    <property type="entry name" value="Mandelate_racemase_N_dom"/>
</dbReference>
<organism evidence="3 4">
    <name type="scientific">Jiangella asiatica</name>
    <dbReference type="NCBI Taxonomy" id="2530372"/>
    <lineage>
        <taxon>Bacteria</taxon>
        <taxon>Bacillati</taxon>
        <taxon>Actinomycetota</taxon>
        <taxon>Actinomycetes</taxon>
        <taxon>Jiangellales</taxon>
        <taxon>Jiangellaceae</taxon>
        <taxon>Jiangella</taxon>
    </lineage>
</organism>
<protein>
    <submittedName>
        <fullName evidence="3">Mandelate racemase/muconate lactonizing enzyme family protein</fullName>
    </submittedName>
</protein>
<evidence type="ECO:0000313" key="4">
    <source>
        <dbReference type="Proteomes" id="UP000294739"/>
    </source>
</evidence>
<dbReference type="GO" id="GO:0009063">
    <property type="term" value="P:amino acid catabolic process"/>
    <property type="evidence" value="ECO:0007669"/>
    <property type="project" value="InterPro"/>
</dbReference>
<dbReference type="Gene3D" id="3.30.390.10">
    <property type="entry name" value="Enolase-like, N-terminal domain"/>
    <property type="match status" value="1"/>
</dbReference>
<dbReference type="SFLD" id="SFLDG00179">
    <property type="entry name" value="mandelate_racemase"/>
    <property type="match status" value="1"/>
</dbReference>
<dbReference type="Proteomes" id="UP000294739">
    <property type="component" value="Unassembled WGS sequence"/>
</dbReference>
<evidence type="ECO:0000313" key="3">
    <source>
        <dbReference type="EMBL" id="TDE15064.1"/>
    </source>
</evidence>
<keyword evidence="4" id="KW-1185">Reference proteome</keyword>
<dbReference type="PANTHER" id="PTHR48080">
    <property type="entry name" value="D-GALACTONATE DEHYDRATASE-RELATED"/>
    <property type="match status" value="1"/>
</dbReference>
<gene>
    <name evidence="3" type="ORF">E1269_02870</name>
</gene>
<dbReference type="InterPro" id="IPR018110">
    <property type="entry name" value="Mandel_Rmase/mucon_lact_enz_CS"/>
</dbReference>
<dbReference type="RefSeq" id="WP_131890900.1">
    <property type="nucleotide sequence ID" value="NZ_SMKZ01000002.1"/>
</dbReference>
<dbReference type="Pfam" id="PF13378">
    <property type="entry name" value="MR_MLE_C"/>
    <property type="match status" value="1"/>
</dbReference>
<dbReference type="InterPro" id="IPR029017">
    <property type="entry name" value="Enolase-like_N"/>
</dbReference>
<dbReference type="SFLD" id="SFLDS00001">
    <property type="entry name" value="Enolase"/>
    <property type="match status" value="1"/>
</dbReference>
<sequence>MKVTSVETFVLGAAPEEVYWGARTWSATSGRPLVEYPPEARRRYVYSDTIDTVLVRVATADGAVGWGESKAPVGARATAAIVDDLLAPLVVGTRLDEITATWERMYAGMRVRGHDTGFWLEALAGVDIALWDAWGRTLGQPLSALLGGRFRDTVPVYASGVPGAPAGSGEAGQEQVRAEASRLRERGFGAVKVAIGVAPADDVASVGTVRSVFGPDASVFADAAGQYELPQALRVGRALAELDAGFFEMPLPPEDIDGYARLAAALDLPLALDSLATRHRALQFLRTGGLHVLQPDVCRAGGITETMRIAALADAFGAQATPHVSIGSPIHVAASVQCAAAMPNFSIMEFWVGTNPLAVIAPDALAPSGSAITVPTGPGLGVTVDESAVRTLAATSSK</sequence>
<accession>A0A4R5DRW2</accession>
<dbReference type="PROSITE" id="PS00908">
    <property type="entry name" value="MR_MLE_1"/>
    <property type="match status" value="1"/>
</dbReference>
<feature type="domain" description="Mandelate racemase/muconate lactonizing enzyme C-terminal" evidence="2">
    <location>
        <begin position="173"/>
        <end position="269"/>
    </location>
</feature>
<comment type="caution">
    <text evidence="3">The sequence shown here is derived from an EMBL/GenBank/DDBJ whole genome shotgun (WGS) entry which is preliminary data.</text>
</comment>
<dbReference type="Gene3D" id="3.20.20.120">
    <property type="entry name" value="Enolase-like C-terminal domain"/>
    <property type="match status" value="1"/>
</dbReference>
<dbReference type="OrthoDB" id="9796450at2"/>
<evidence type="ECO:0000256" key="1">
    <source>
        <dbReference type="ARBA" id="ARBA00023239"/>
    </source>
</evidence>
<dbReference type="CDD" id="cd03316">
    <property type="entry name" value="MR_like"/>
    <property type="match status" value="1"/>
</dbReference>
<dbReference type="Pfam" id="PF02746">
    <property type="entry name" value="MR_MLE_N"/>
    <property type="match status" value="1"/>
</dbReference>
<dbReference type="InterPro" id="IPR036849">
    <property type="entry name" value="Enolase-like_C_sf"/>
</dbReference>
<dbReference type="GO" id="GO:0016829">
    <property type="term" value="F:lyase activity"/>
    <property type="evidence" value="ECO:0007669"/>
    <property type="project" value="UniProtKB-KW"/>
</dbReference>
<dbReference type="AlphaFoldDB" id="A0A4R5DRW2"/>
<dbReference type="InParanoid" id="A0A4R5DRW2"/>
<dbReference type="InterPro" id="IPR029065">
    <property type="entry name" value="Enolase_C-like"/>
</dbReference>
<dbReference type="InterPro" id="IPR013342">
    <property type="entry name" value="Mandelate_racemase_C"/>
</dbReference>
<dbReference type="SUPFAM" id="SSF54826">
    <property type="entry name" value="Enolase N-terminal domain-like"/>
    <property type="match status" value="1"/>
</dbReference>
<dbReference type="EMBL" id="SMKZ01000002">
    <property type="protein sequence ID" value="TDE15064.1"/>
    <property type="molecule type" value="Genomic_DNA"/>
</dbReference>
<reference evidence="3 4" key="1">
    <citation type="submission" date="2019-03" db="EMBL/GenBank/DDBJ databases">
        <title>Draft genome sequences of novel Actinobacteria.</title>
        <authorList>
            <person name="Sahin N."/>
            <person name="Ay H."/>
            <person name="Saygin H."/>
        </authorList>
    </citation>
    <scope>NUCLEOTIDE SEQUENCE [LARGE SCALE GENOMIC DNA]</scope>
    <source>
        <strain evidence="3 4">5K138</strain>
    </source>
</reference>
<dbReference type="PANTHER" id="PTHR48080:SF2">
    <property type="entry name" value="D-GALACTONATE DEHYDRATASE"/>
    <property type="match status" value="1"/>
</dbReference>
<keyword evidence="1" id="KW-0456">Lyase</keyword>
<name>A0A4R5DRW2_9ACTN</name>
<proteinExistence type="predicted"/>